<feature type="transmembrane region" description="Helical" evidence="7">
    <location>
        <begin position="239"/>
        <end position="264"/>
    </location>
</feature>
<keyword evidence="5 7" id="KW-1133">Transmembrane helix</keyword>
<dbReference type="PANTHER" id="PTHR42865">
    <property type="entry name" value="PROTON/GLUTAMATE-ASPARTATE SYMPORTER"/>
    <property type="match status" value="1"/>
</dbReference>
<dbReference type="SUPFAM" id="SSF118215">
    <property type="entry name" value="Proton glutamate symport protein"/>
    <property type="match status" value="1"/>
</dbReference>
<dbReference type="Gene3D" id="1.10.3860.10">
    <property type="entry name" value="Sodium:dicarboxylate symporter"/>
    <property type="match status" value="1"/>
</dbReference>
<gene>
    <name evidence="8" type="ORF">LZ536_04360</name>
</gene>
<evidence type="ECO:0000313" key="9">
    <source>
        <dbReference type="Proteomes" id="UP001165363"/>
    </source>
</evidence>
<feature type="transmembrane region" description="Helical" evidence="7">
    <location>
        <begin position="317"/>
        <end position="337"/>
    </location>
</feature>
<feature type="transmembrane region" description="Helical" evidence="7">
    <location>
        <begin position="372"/>
        <end position="396"/>
    </location>
</feature>
<dbReference type="InterPro" id="IPR001991">
    <property type="entry name" value="Na-dicarboxylate_symporter"/>
</dbReference>
<reference evidence="8" key="1">
    <citation type="submission" date="2022-05" db="EMBL/GenBank/DDBJ databases">
        <authorList>
            <person name="Jo J.-H."/>
            <person name="Im W.-T."/>
        </authorList>
    </citation>
    <scope>NUCLEOTIDE SEQUENCE</scope>
    <source>
        <strain evidence="8">SE158</strain>
    </source>
</reference>
<feature type="transmembrane region" description="Helical" evidence="7">
    <location>
        <begin position="18"/>
        <end position="36"/>
    </location>
</feature>
<keyword evidence="6 7" id="KW-0472">Membrane</keyword>
<evidence type="ECO:0000256" key="4">
    <source>
        <dbReference type="ARBA" id="ARBA00022692"/>
    </source>
</evidence>
<evidence type="ECO:0000256" key="6">
    <source>
        <dbReference type="ARBA" id="ARBA00023136"/>
    </source>
</evidence>
<evidence type="ECO:0000256" key="1">
    <source>
        <dbReference type="ARBA" id="ARBA00004651"/>
    </source>
</evidence>
<sequence length="427" mass="43784">MSVNAETASAEPVRGPRAWWVLLALIVGLVGGIVATKSGDGIREPLIQVTSIVGELWLNALKMTVIPLIVALLITGIARTADAARGGRIATVSIAYFLVIFLASAVLGAFFTPVLTGIFPLPPNAADAMQAGLASIGTSAASAAVPSAEDFVRNVVPSNVIAAASNGDVLPLVLFTLVFALAVTRIRDQHRKTLVGFFEGISDALLVVIGWVLAIAPIGVLALAFGLGATAGGGAFAALGYYILLVSGIGVIVTLASYPVAVVAGGLKFGDFSRAVIAPQSVAISTRSSLASLPAMLASARILNIREEVVDVTLPMAVALFRATGPAMNLAVLFYIAEWMGLEPNLPHAIAAVFVAVLMSLSAVSLPGEISFVSSIAPIGIALGIPLAPLALLIAVEMVPDIIRTLGNVTMDVAVTAAVDRRTASRK</sequence>
<proteinExistence type="predicted"/>
<dbReference type="InterPro" id="IPR036458">
    <property type="entry name" value="Na:dicarbo_symporter_sf"/>
</dbReference>
<dbReference type="Proteomes" id="UP001165363">
    <property type="component" value="Unassembled WGS sequence"/>
</dbReference>
<keyword evidence="2" id="KW-0813">Transport</keyword>
<feature type="transmembrane region" description="Helical" evidence="7">
    <location>
        <begin position="204"/>
        <end position="227"/>
    </location>
</feature>
<comment type="caution">
    <text evidence="8">The sequence shown here is derived from an EMBL/GenBank/DDBJ whole genome shotgun (WGS) entry which is preliminary data.</text>
</comment>
<feature type="transmembrane region" description="Helical" evidence="7">
    <location>
        <begin position="56"/>
        <end position="77"/>
    </location>
</feature>
<protein>
    <submittedName>
        <fullName evidence="8">Dicarboxylate/amino acid:cation symporter</fullName>
    </submittedName>
</protein>
<comment type="subcellular location">
    <subcellularLocation>
        <location evidence="1">Cell membrane</location>
        <topology evidence="1">Multi-pass membrane protein</topology>
    </subcellularLocation>
</comment>
<keyword evidence="3" id="KW-1003">Cell membrane</keyword>
<feature type="transmembrane region" description="Helical" evidence="7">
    <location>
        <begin position="349"/>
        <end position="366"/>
    </location>
</feature>
<accession>A0ABT0RKG7</accession>
<dbReference type="RefSeq" id="WP_249847081.1">
    <property type="nucleotide sequence ID" value="NZ_JAMGBD010000001.1"/>
</dbReference>
<evidence type="ECO:0000256" key="3">
    <source>
        <dbReference type="ARBA" id="ARBA00022475"/>
    </source>
</evidence>
<evidence type="ECO:0000256" key="5">
    <source>
        <dbReference type="ARBA" id="ARBA00022989"/>
    </source>
</evidence>
<keyword evidence="9" id="KW-1185">Reference proteome</keyword>
<evidence type="ECO:0000256" key="7">
    <source>
        <dbReference type="SAM" id="Phobius"/>
    </source>
</evidence>
<keyword evidence="4 7" id="KW-0812">Transmembrane</keyword>
<evidence type="ECO:0000313" key="8">
    <source>
        <dbReference type="EMBL" id="MCL6683138.1"/>
    </source>
</evidence>
<organism evidence="8 9">
    <name type="scientific">Sphingomonas alba</name>
    <dbReference type="NCBI Taxonomy" id="2908208"/>
    <lineage>
        <taxon>Bacteria</taxon>
        <taxon>Pseudomonadati</taxon>
        <taxon>Pseudomonadota</taxon>
        <taxon>Alphaproteobacteria</taxon>
        <taxon>Sphingomonadales</taxon>
        <taxon>Sphingomonadaceae</taxon>
        <taxon>Sphingomonas</taxon>
    </lineage>
</organism>
<dbReference type="PRINTS" id="PR00173">
    <property type="entry name" value="EDTRNSPORT"/>
</dbReference>
<evidence type="ECO:0000256" key="2">
    <source>
        <dbReference type="ARBA" id="ARBA00022448"/>
    </source>
</evidence>
<feature type="transmembrane region" description="Helical" evidence="7">
    <location>
        <begin position="160"/>
        <end position="183"/>
    </location>
</feature>
<name>A0ABT0RKG7_9SPHN</name>
<dbReference type="Pfam" id="PF00375">
    <property type="entry name" value="SDF"/>
    <property type="match status" value="1"/>
</dbReference>
<dbReference type="PANTHER" id="PTHR42865:SF7">
    <property type="entry name" value="PROTON_GLUTAMATE-ASPARTATE SYMPORTER"/>
    <property type="match status" value="1"/>
</dbReference>
<dbReference type="EMBL" id="JAMGBD010000001">
    <property type="protein sequence ID" value="MCL6683138.1"/>
    <property type="molecule type" value="Genomic_DNA"/>
</dbReference>
<feature type="transmembrane region" description="Helical" evidence="7">
    <location>
        <begin position="89"/>
        <end position="111"/>
    </location>
</feature>